<dbReference type="GO" id="GO:0060090">
    <property type="term" value="F:molecular adaptor activity"/>
    <property type="evidence" value="ECO:0007669"/>
    <property type="project" value="TreeGrafter"/>
</dbReference>
<dbReference type="PANTHER" id="PTHR12827:SF3">
    <property type="entry name" value="ANAPHASE-PROMOTING COMPLEX SUBUNIT 1"/>
    <property type="match status" value="1"/>
</dbReference>
<accession>A0AAV6YQ27</accession>
<dbReference type="GO" id="GO:0005680">
    <property type="term" value="C:anaphase-promoting complex"/>
    <property type="evidence" value="ECO:0007669"/>
    <property type="project" value="InterPro"/>
</dbReference>
<keyword evidence="2" id="KW-0132">Cell division</keyword>
<keyword evidence="4" id="KW-0131">Cell cycle</keyword>
<dbReference type="InterPro" id="IPR011989">
    <property type="entry name" value="ARM-like"/>
</dbReference>
<organism evidence="5 6">
    <name type="scientific">Engystomops pustulosus</name>
    <name type="common">Tungara frog</name>
    <name type="synonym">Physalaemus pustulosus</name>
    <dbReference type="NCBI Taxonomy" id="76066"/>
    <lineage>
        <taxon>Eukaryota</taxon>
        <taxon>Metazoa</taxon>
        <taxon>Chordata</taxon>
        <taxon>Craniata</taxon>
        <taxon>Vertebrata</taxon>
        <taxon>Euteleostomi</taxon>
        <taxon>Amphibia</taxon>
        <taxon>Batrachia</taxon>
        <taxon>Anura</taxon>
        <taxon>Neobatrachia</taxon>
        <taxon>Hyloidea</taxon>
        <taxon>Leptodactylidae</taxon>
        <taxon>Leiuperinae</taxon>
        <taxon>Engystomops</taxon>
    </lineage>
</organism>
<dbReference type="GO" id="GO:0007091">
    <property type="term" value="P:metaphase/anaphase transition of mitotic cell cycle"/>
    <property type="evidence" value="ECO:0007669"/>
    <property type="project" value="TreeGrafter"/>
</dbReference>
<evidence type="ECO:0000256" key="3">
    <source>
        <dbReference type="ARBA" id="ARBA00022776"/>
    </source>
</evidence>
<gene>
    <name evidence="5" type="ORF">GDO81_027538</name>
</gene>
<comment type="similarity">
    <text evidence="1">Belongs to the APC1 family.</text>
</comment>
<dbReference type="Proteomes" id="UP000824782">
    <property type="component" value="Unassembled WGS sequence"/>
</dbReference>
<evidence type="ECO:0000313" key="5">
    <source>
        <dbReference type="EMBL" id="KAG8535888.1"/>
    </source>
</evidence>
<dbReference type="GO" id="GO:0051301">
    <property type="term" value="P:cell division"/>
    <property type="evidence" value="ECO:0007669"/>
    <property type="project" value="UniProtKB-KW"/>
</dbReference>
<evidence type="ECO:0008006" key="7">
    <source>
        <dbReference type="Google" id="ProtNLM"/>
    </source>
</evidence>
<evidence type="ECO:0000313" key="6">
    <source>
        <dbReference type="Proteomes" id="UP000824782"/>
    </source>
</evidence>
<name>A0AAV6YQ27_ENGPU</name>
<reference evidence="5" key="1">
    <citation type="thesis" date="2020" institute="ProQuest LLC" country="789 East Eisenhower Parkway, Ann Arbor, MI, USA">
        <title>Comparative Genomics and Chromosome Evolution.</title>
        <authorList>
            <person name="Mudd A.B."/>
        </authorList>
    </citation>
    <scope>NUCLEOTIDE SEQUENCE</scope>
    <source>
        <strain evidence="5">237g6f4</strain>
        <tissue evidence="5">Blood</tissue>
    </source>
</reference>
<dbReference type="EMBL" id="WNYA01054735">
    <property type="protein sequence ID" value="KAG8535888.1"/>
    <property type="molecule type" value="Genomic_DNA"/>
</dbReference>
<proteinExistence type="inferred from homology"/>
<dbReference type="Gene3D" id="1.25.10.10">
    <property type="entry name" value="Leucine-rich Repeat Variant"/>
    <property type="match status" value="1"/>
</dbReference>
<dbReference type="GO" id="GO:0031145">
    <property type="term" value="P:anaphase-promoting complex-dependent catabolic process"/>
    <property type="evidence" value="ECO:0007669"/>
    <property type="project" value="TreeGrafter"/>
</dbReference>
<dbReference type="AlphaFoldDB" id="A0AAV6YQ27"/>
<protein>
    <recommendedName>
        <fullName evidence="7">Anaphase-promoting complex subunit 1</fullName>
    </recommendedName>
</protein>
<keyword evidence="6" id="KW-1185">Reference proteome</keyword>
<comment type="caution">
    <text evidence="5">The sequence shown here is derived from an EMBL/GenBank/DDBJ whole genome shotgun (WGS) entry which is preliminary data.</text>
</comment>
<dbReference type="GO" id="GO:0070979">
    <property type="term" value="P:protein K11-linked ubiquitination"/>
    <property type="evidence" value="ECO:0007669"/>
    <property type="project" value="TreeGrafter"/>
</dbReference>
<evidence type="ECO:0000256" key="2">
    <source>
        <dbReference type="ARBA" id="ARBA00022618"/>
    </source>
</evidence>
<dbReference type="InterPro" id="IPR024990">
    <property type="entry name" value="Apc1"/>
</dbReference>
<feature type="non-terminal residue" evidence="5">
    <location>
        <position position="1"/>
    </location>
</feature>
<sequence length="141" mass="14956">AGLKIAPASQIDSAWIVYNKPKNAELANEYAGFLMALGLNGHLTKLATLNIHDYLTKGHEMTSIGLLLGVSAAKLGTMDISITRLLSIHIPALLPPTSTELDVPHNVQVAAVIGIGMVYQGTAHRHIAEVLLAEIGKLCTI</sequence>
<evidence type="ECO:0000256" key="4">
    <source>
        <dbReference type="ARBA" id="ARBA00023306"/>
    </source>
</evidence>
<keyword evidence="3" id="KW-0498">Mitosis</keyword>
<dbReference type="PANTHER" id="PTHR12827">
    <property type="entry name" value="MEIOTIC CHECKPOINT REGULATOR TSG24 FAMILY MEMBER"/>
    <property type="match status" value="1"/>
</dbReference>
<evidence type="ECO:0000256" key="1">
    <source>
        <dbReference type="ARBA" id="ARBA00010547"/>
    </source>
</evidence>